<keyword evidence="2" id="KW-0820">tRNA-binding</keyword>
<comment type="catalytic activity">
    <reaction evidence="2">
        <text>glycyl-tRNA(Ala) + H2O = tRNA(Ala) + glycine + H(+)</text>
        <dbReference type="Rhea" id="RHEA:53744"/>
        <dbReference type="Rhea" id="RHEA-COMP:9657"/>
        <dbReference type="Rhea" id="RHEA-COMP:13640"/>
        <dbReference type="ChEBI" id="CHEBI:15377"/>
        <dbReference type="ChEBI" id="CHEBI:15378"/>
        <dbReference type="ChEBI" id="CHEBI:57305"/>
        <dbReference type="ChEBI" id="CHEBI:78442"/>
        <dbReference type="ChEBI" id="CHEBI:78522"/>
    </reaction>
</comment>
<accession>A0A1F8AS22</accession>
<keyword evidence="2" id="KW-0963">Cytoplasm</keyword>
<keyword evidence="2" id="KW-0378">Hydrolase</keyword>
<reference evidence="3 4" key="1">
    <citation type="journal article" date="2016" name="Nat. Commun.">
        <title>Thousands of microbial genomes shed light on interconnected biogeochemical processes in an aquifer system.</title>
        <authorList>
            <person name="Anantharaman K."/>
            <person name="Brown C.T."/>
            <person name="Hug L.A."/>
            <person name="Sharon I."/>
            <person name="Castelle C.J."/>
            <person name="Probst A.J."/>
            <person name="Thomas B.C."/>
            <person name="Singh A."/>
            <person name="Wilkins M.J."/>
            <person name="Karaoz U."/>
            <person name="Brodie E.L."/>
            <person name="Williams K.H."/>
            <person name="Hubbard S.S."/>
            <person name="Banfield J.F."/>
        </authorList>
    </citation>
    <scope>NUCLEOTIDE SEQUENCE [LARGE SCALE GENOMIC DNA]</scope>
</reference>
<protein>
    <recommendedName>
        <fullName evidence="2">D-aminoacyl-tRNA deacylase</fullName>
        <shortName evidence="2">DTD</shortName>
        <ecNumber evidence="2">3.1.1.96</ecNumber>
    </recommendedName>
    <alternativeName>
        <fullName evidence="2">Gly-tRNA(Ala) deacylase</fullName>
        <ecNumber evidence="2">3.1.1.-</ecNumber>
    </alternativeName>
</protein>
<sequence length="155" mass="16881">MKLVVQRVKRAEVKVGNKVVGKIGKGLFILVGIGKADTAKEANALAAKLEKMRVMSDPTSPRLRGASGKDKMNFSVRDVGAEVLVVSQFTLYANTADGNRPSFIEAADPKKAKEIYEYFIDELKNLGLKVETGSFGEYMNIKTELDGPVTIVLES</sequence>
<evidence type="ECO:0000256" key="1">
    <source>
        <dbReference type="ARBA" id="ARBA00009673"/>
    </source>
</evidence>
<gene>
    <name evidence="2" type="primary">dtd</name>
    <name evidence="3" type="ORF">A3E44_06080</name>
</gene>
<evidence type="ECO:0000313" key="3">
    <source>
        <dbReference type="EMBL" id="OGM54552.1"/>
    </source>
</evidence>
<dbReference type="SUPFAM" id="SSF69500">
    <property type="entry name" value="DTD-like"/>
    <property type="match status" value="1"/>
</dbReference>
<evidence type="ECO:0000313" key="4">
    <source>
        <dbReference type="Proteomes" id="UP000178603"/>
    </source>
</evidence>
<comment type="subcellular location">
    <subcellularLocation>
        <location evidence="2">Cytoplasm</location>
    </subcellularLocation>
</comment>
<dbReference type="EMBL" id="MGGW01000013">
    <property type="protein sequence ID" value="OGM54552.1"/>
    <property type="molecule type" value="Genomic_DNA"/>
</dbReference>
<dbReference type="EC" id="3.1.1.-" evidence="2"/>
<dbReference type="Pfam" id="PF02580">
    <property type="entry name" value="Tyr_Deacylase"/>
    <property type="match status" value="1"/>
</dbReference>
<dbReference type="GO" id="GO:0043908">
    <property type="term" value="F:Ser(Gly)-tRNA(Ala) hydrolase activity"/>
    <property type="evidence" value="ECO:0007669"/>
    <property type="project" value="UniProtKB-UniRule"/>
</dbReference>
<dbReference type="NCBIfam" id="TIGR00256">
    <property type="entry name" value="D-aminoacyl-tRNA deacylase"/>
    <property type="match status" value="1"/>
</dbReference>
<dbReference type="GO" id="GO:0000049">
    <property type="term" value="F:tRNA binding"/>
    <property type="evidence" value="ECO:0007669"/>
    <property type="project" value="UniProtKB-UniRule"/>
</dbReference>
<proteinExistence type="inferred from homology"/>
<keyword evidence="2" id="KW-0694">RNA-binding</keyword>
<dbReference type="FunFam" id="3.50.80.10:FF:000001">
    <property type="entry name" value="D-aminoacyl-tRNA deacylase"/>
    <property type="match status" value="1"/>
</dbReference>
<comment type="subunit">
    <text evidence="2">Homodimer.</text>
</comment>
<dbReference type="PANTHER" id="PTHR10472">
    <property type="entry name" value="D-TYROSYL-TRNA TYR DEACYLASE"/>
    <property type="match status" value="1"/>
</dbReference>
<evidence type="ECO:0000256" key="2">
    <source>
        <dbReference type="HAMAP-Rule" id="MF_00518"/>
    </source>
</evidence>
<dbReference type="GO" id="GO:0005737">
    <property type="term" value="C:cytoplasm"/>
    <property type="evidence" value="ECO:0007669"/>
    <property type="project" value="UniProtKB-SubCell"/>
</dbReference>
<comment type="function">
    <text evidence="2">An aminoacyl-tRNA editing enzyme that deacylates mischarged D-aminoacyl-tRNAs. Also deacylates mischarged glycyl-tRNA(Ala), protecting cells against glycine mischarging by AlaRS. Acts via tRNA-based rather than protein-based catalysis; rejects L-amino acids rather than detecting D-amino acids in the active site. By recycling D-aminoacyl-tRNA to D-amino acids and free tRNA molecules, this enzyme counteracts the toxicity associated with the formation of D-aminoacyl-tRNA entities in vivo and helps enforce protein L-homochirality.</text>
</comment>
<organism evidence="3 4">
    <name type="scientific">Candidatus Woesebacteria bacterium RIFCSPHIGHO2_12_FULL_41_24</name>
    <dbReference type="NCBI Taxonomy" id="1802510"/>
    <lineage>
        <taxon>Bacteria</taxon>
        <taxon>Candidatus Woeseibacteriota</taxon>
    </lineage>
</organism>
<feature type="short sequence motif" description="Gly-cisPro motif, important for rejection of L-amino acids" evidence="2">
    <location>
        <begin position="147"/>
        <end position="148"/>
    </location>
</feature>
<name>A0A1F8AS22_9BACT</name>
<dbReference type="PANTHER" id="PTHR10472:SF5">
    <property type="entry name" value="D-AMINOACYL-TRNA DEACYLASE 1"/>
    <property type="match status" value="1"/>
</dbReference>
<comment type="similarity">
    <text evidence="1 2">Belongs to the DTD family.</text>
</comment>
<dbReference type="InterPro" id="IPR023509">
    <property type="entry name" value="DTD-like_sf"/>
</dbReference>
<dbReference type="HAMAP" id="MF_00518">
    <property type="entry name" value="Deacylase_Dtd"/>
    <property type="match status" value="1"/>
</dbReference>
<dbReference type="Gene3D" id="3.50.80.10">
    <property type="entry name" value="D-tyrosyl-tRNA(Tyr) deacylase"/>
    <property type="match status" value="1"/>
</dbReference>
<dbReference type="EC" id="3.1.1.96" evidence="2"/>
<comment type="catalytic activity">
    <reaction evidence="2">
        <text>a D-aminoacyl-tRNA + H2O = a tRNA + a D-alpha-amino acid + H(+)</text>
        <dbReference type="Rhea" id="RHEA:13953"/>
        <dbReference type="Rhea" id="RHEA-COMP:10123"/>
        <dbReference type="Rhea" id="RHEA-COMP:10124"/>
        <dbReference type="ChEBI" id="CHEBI:15377"/>
        <dbReference type="ChEBI" id="CHEBI:15378"/>
        <dbReference type="ChEBI" id="CHEBI:59871"/>
        <dbReference type="ChEBI" id="CHEBI:78442"/>
        <dbReference type="ChEBI" id="CHEBI:79333"/>
        <dbReference type="EC" id="3.1.1.96"/>
    </reaction>
</comment>
<dbReference type="GO" id="GO:0019478">
    <property type="term" value="P:D-amino acid catabolic process"/>
    <property type="evidence" value="ECO:0007669"/>
    <property type="project" value="UniProtKB-UniRule"/>
</dbReference>
<dbReference type="GO" id="GO:0106026">
    <property type="term" value="F:Gly-tRNA(Ala) deacylase activity"/>
    <property type="evidence" value="ECO:0007669"/>
    <property type="project" value="UniProtKB-UniRule"/>
</dbReference>
<dbReference type="Proteomes" id="UP000178603">
    <property type="component" value="Unassembled WGS sequence"/>
</dbReference>
<dbReference type="GO" id="GO:0051500">
    <property type="term" value="F:D-tyrosyl-tRNA(Tyr) deacylase activity"/>
    <property type="evidence" value="ECO:0007669"/>
    <property type="project" value="TreeGrafter"/>
</dbReference>
<comment type="caution">
    <text evidence="3">The sequence shown here is derived from an EMBL/GenBank/DDBJ whole genome shotgun (WGS) entry which is preliminary data.</text>
</comment>
<dbReference type="AlphaFoldDB" id="A0A1F8AS22"/>
<comment type="domain">
    <text evidence="2">A Gly-cisPro motif from one monomer fits into the active site of the other monomer to allow specific chiral rejection of L-amino acids.</text>
</comment>
<dbReference type="InterPro" id="IPR003732">
    <property type="entry name" value="Daa-tRNA_deacyls_DTD"/>
</dbReference>